<dbReference type="AlphaFoldDB" id="A0A061DBQ5"/>
<keyword evidence="4" id="KW-1185">Reference proteome</keyword>
<name>A0A061DBQ5_BABBI</name>
<dbReference type="InterPro" id="IPR036612">
    <property type="entry name" value="KH_dom_type_1_sf"/>
</dbReference>
<protein>
    <recommendedName>
        <fullName evidence="5">K Homology domain-containing protein</fullName>
    </recommendedName>
</protein>
<dbReference type="GeneID" id="24565928"/>
<evidence type="ECO:0000313" key="3">
    <source>
        <dbReference type="EMBL" id="CDR97387.1"/>
    </source>
</evidence>
<evidence type="ECO:0000256" key="1">
    <source>
        <dbReference type="PROSITE-ProRule" id="PRU00117"/>
    </source>
</evidence>
<dbReference type="GO" id="GO:0003723">
    <property type="term" value="F:RNA binding"/>
    <property type="evidence" value="ECO:0007669"/>
    <property type="project" value="UniProtKB-UniRule"/>
</dbReference>
<sequence>MADNLKVGPDPSKEFRYLNAVDLKFSHAEDTRLRRRTPTSDGATVVGFSEQAPWRNGSSELRRGAESKRDAESPAEVTTKVDASMRSLSIDSDKSSCALYNYFSRPNGEGCTSLSSWNSNSTESLNFERYRDMMDDSATLRSPSASLEKELIHMVESAWKSAAPKRETAPVYQNKGKNVFLKILATQLVSGTIIGRGGKGFNWFRRKSKIDDILLSMPWELYPKTDLRTMFLEGTTAAVVKATCIIADLMLSKYAAQHSATVTQSDRMLVLVVLPLFAKTAMERIRDTSDADIISITLFQSSTEHNEIVAVIKGVKSKVKALVGAIANSIAETIDLQDYCHVSYPGPDGFNPKMLPKNRAVQRNAMSGNEEAAEAIESAPKKIDDNSETSMETPDPSHQLRQGTDSETQTETCAVDLSETVHTMADMGYEIPHENEIQLNMATAAVVAESNPTINSYPINLNILVPAAKAADAMSITSASKCYVTTAPAEDPNTLVFSLSGSFEETVAVVSLIMSVM</sequence>
<feature type="compositionally biased region" description="Polar residues" evidence="2">
    <location>
        <begin position="399"/>
        <end position="409"/>
    </location>
</feature>
<feature type="compositionally biased region" description="Basic and acidic residues" evidence="2">
    <location>
        <begin position="60"/>
        <end position="72"/>
    </location>
</feature>
<evidence type="ECO:0000313" key="4">
    <source>
        <dbReference type="Proteomes" id="UP000033188"/>
    </source>
</evidence>
<keyword evidence="1" id="KW-0694">RNA-binding</keyword>
<feature type="region of interest" description="Disordered" evidence="2">
    <location>
        <begin position="55"/>
        <end position="77"/>
    </location>
</feature>
<organism evidence="3 4">
    <name type="scientific">Babesia bigemina</name>
    <dbReference type="NCBI Taxonomy" id="5866"/>
    <lineage>
        <taxon>Eukaryota</taxon>
        <taxon>Sar</taxon>
        <taxon>Alveolata</taxon>
        <taxon>Apicomplexa</taxon>
        <taxon>Aconoidasida</taxon>
        <taxon>Piroplasmida</taxon>
        <taxon>Babesiidae</taxon>
        <taxon>Babesia</taxon>
    </lineage>
</organism>
<evidence type="ECO:0008006" key="5">
    <source>
        <dbReference type="Google" id="ProtNLM"/>
    </source>
</evidence>
<dbReference type="RefSeq" id="XP_012769573.1">
    <property type="nucleotide sequence ID" value="XM_012914119.1"/>
</dbReference>
<dbReference type="OrthoDB" id="441329at2759"/>
<dbReference type="PROSITE" id="PS50084">
    <property type="entry name" value="KH_TYPE_1"/>
    <property type="match status" value="1"/>
</dbReference>
<reference evidence="4" key="1">
    <citation type="journal article" date="2014" name="Nucleic Acids Res.">
        <title>The evolutionary dynamics of variant antigen genes in Babesia reveal a history of genomic innovation underlying host-parasite interaction.</title>
        <authorList>
            <person name="Jackson A.P."/>
            <person name="Otto T.D."/>
            <person name="Darby A."/>
            <person name="Ramaprasad A."/>
            <person name="Xia D."/>
            <person name="Echaide I.E."/>
            <person name="Farber M."/>
            <person name="Gahlot S."/>
            <person name="Gamble J."/>
            <person name="Gupta D."/>
            <person name="Gupta Y."/>
            <person name="Jackson L."/>
            <person name="Malandrin L."/>
            <person name="Malas T.B."/>
            <person name="Moussa E."/>
            <person name="Nair M."/>
            <person name="Reid A.J."/>
            <person name="Sanders M."/>
            <person name="Sharma J."/>
            <person name="Tracey A."/>
            <person name="Quail M.A."/>
            <person name="Weir W."/>
            <person name="Wastling J.M."/>
            <person name="Hall N."/>
            <person name="Willadsen P."/>
            <person name="Lingelbach K."/>
            <person name="Shiels B."/>
            <person name="Tait A."/>
            <person name="Berriman M."/>
            <person name="Allred D.R."/>
            <person name="Pain A."/>
        </authorList>
    </citation>
    <scope>NUCLEOTIDE SEQUENCE [LARGE SCALE GENOMIC DNA]</scope>
    <source>
        <strain evidence="4">Bond</strain>
    </source>
</reference>
<accession>A0A061DBQ5</accession>
<gene>
    <name evidence="3" type="ORF">BBBOND_0312900</name>
</gene>
<dbReference type="OMA" id="GFNWFRR"/>
<dbReference type="KEGG" id="bbig:BBBOND_0312900"/>
<dbReference type="STRING" id="5866.A0A061DBQ5"/>
<dbReference type="Proteomes" id="UP000033188">
    <property type="component" value="Chromosome 3"/>
</dbReference>
<dbReference type="VEuPathDB" id="PiroplasmaDB:BBBOND_0312900"/>
<dbReference type="SUPFAM" id="SSF54791">
    <property type="entry name" value="Eukaryotic type KH-domain (KH-domain type I)"/>
    <property type="match status" value="1"/>
</dbReference>
<dbReference type="EMBL" id="LK391709">
    <property type="protein sequence ID" value="CDR97387.1"/>
    <property type="molecule type" value="Genomic_DNA"/>
</dbReference>
<evidence type="ECO:0000256" key="2">
    <source>
        <dbReference type="SAM" id="MobiDB-lite"/>
    </source>
</evidence>
<feature type="region of interest" description="Disordered" evidence="2">
    <location>
        <begin position="363"/>
        <end position="409"/>
    </location>
</feature>
<proteinExistence type="predicted"/>